<gene>
    <name evidence="15" type="ORF">RRG08_016969</name>
</gene>
<dbReference type="EC" id="2.4.2.8" evidence="5 13"/>
<comment type="caution">
    <text evidence="15">The sequence shown here is derived from an EMBL/GenBank/DDBJ whole genome shotgun (WGS) entry which is preliminary data.</text>
</comment>
<evidence type="ECO:0000256" key="11">
    <source>
        <dbReference type="ARBA" id="ARBA00022741"/>
    </source>
</evidence>
<keyword evidence="7 13" id="KW-0328">Glycosyltransferase</keyword>
<evidence type="ECO:0000313" key="15">
    <source>
        <dbReference type="EMBL" id="KAK3726660.1"/>
    </source>
</evidence>
<evidence type="ECO:0000256" key="5">
    <source>
        <dbReference type="ARBA" id="ARBA00011895"/>
    </source>
</evidence>
<evidence type="ECO:0000256" key="2">
    <source>
        <dbReference type="ARBA" id="ARBA00004496"/>
    </source>
</evidence>
<dbReference type="SUPFAM" id="SSF53271">
    <property type="entry name" value="PRTase-like"/>
    <property type="match status" value="1"/>
</dbReference>
<dbReference type="GO" id="GO:0006178">
    <property type="term" value="P:guanine salvage"/>
    <property type="evidence" value="ECO:0007669"/>
    <property type="project" value="TreeGrafter"/>
</dbReference>
<dbReference type="InterPro" id="IPR050408">
    <property type="entry name" value="HGPRT"/>
</dbReference>
<dbReference type="GO" id="GO:0046100">
    <property type="term" value="P:hypoxanthine metabolic process"/>
    <property type="evidence" value="ECO:0007669"/>
    <property type="project" value="TreeGrafter"/>
</dbReference>
<keyword evidence="16" id="KW-1185">Reference proteome</keyword>
<comment type="subcellular location">
    <subcellularLocation>
        <location evidence="2 13">Cytoplasm</location>
    </subcellularLocation>
</comment>
<comment type="pathway">
    <text evidence="3 13">Purine metabolism; IMP biosynthesis via salvage pathway; IMP from hypoxanthine: step 1/1.</text>
</comment>
<evidence type="ECO:0000256" key="7">
    <source>
        <dbReference type="ARBA" id="ARBA00022676"/>
    </source>
</evidence>
<dbReference type="GO" id="GO:0032264">
    <property type="term" value="P:IMP salvage"/>
    <property type="evidence" value="ECO:0007669"/>
    <property type="project" value="TreeGrafter"/>
</dbReference>
<evidence type="ECO:0000256" key="8">
    <source>
        <dbReference type="ARBA" id="ARBA00022679"/>
    </source>
</evidence>
<dbReference type="InterPro" id="IPR005904">
    <property type="entry name" value="Hxn_phspho_trans"/>
</dbReference>
<dbReference type="GO" id="GO:0005829">
    <property type="term" value="C:cytosol"/>
    <property type="evidence" value="ECO:0007669"/>
    <property type="project" value="TreeGrafter"/>
</dbReference>
<proteinExistence type="inferred from homology"/>
<dbReference type="InterPro" id="IPR000836">
    <property type="entry name" value="PRTase_dom"/>
</dbReference>
<keyword evidence="9 13" id="KW-0479">Metal-binding</keyword>
<protein>
    <recommendedName>
        <fullName evidence="5 13">Hypoxanthine phosphoribosyltransferase</fullName>
        <ecNumber evidence="5 13">2.4.2.8</ecNumber>
    </recommendedName>
</protein>
<dbReference type="GO" id="GO:0000287">
    <property type="term" value="F:magnesium ion binding"/>
    <property type="evidence" value="ECO:0007669"/>
    <property type="project" value="TreeGrafter"/>
</dbReference>
<evidence type="ECO:0000256" key="4">
    <source>
        <dbReference type="ARBA" id="ARBA00008391"/>
    </source>
</evidence>
<dbReference type="Pfam" id="PF00156">
    <property type="entry name" value="Pribosyltran"/>
    <property type="match status" value="1"/>
</dbReference>
<evidence type="ECO:0000256" key="3">
    <source>
        <dbReference type="ARBA" id="ARBA00004669"/>
    </source>
</evidence>
<dbReference type="AlphaFoldDB" id="A0AAE0Y083"/>
<evidence type="ECO:0000256" key="1">
    <source>
        <dbReference type="ARBA" id="ARBA00001946"/>
    </source>
</evidence>
<dbReference type="GO" id="GO:0032263">
    <property type="term" value="P:GMP salvage"/>
    <property type="evidence" value="ECO:0007669"/>
    <property type="project" value="TreeGrafter"/>
</dbReference>
<evidence type="ECO:0000256" key="13">
    <source>
        <dbReference type="RuleBase" id="RU364099"/>
    </source>
</evidence>
<keyword evidence="6 13" id="KW-0963">Cytoplasm</keyword>
<organism evidence="15 16">
    <name type="scientific">Elysia crispata</name>
    <name type="common">lettuce slug</name>
    <dbReference type="NCBI Taxonomy" id="231223"/>
    <lineage>
        <taxon>Eukaryota</taxon>
        <taxon>Metazoa</taxon>
        <taxon>Spiralia</taxon>
        <taxon>Lophotrochozoa</taxon>
        <taxon>Mollusca</taxon>
        <taxon>Gastropoda</taxon>
        <taxon>Heterobranchia</taxon>
        <taxon>Euthyneura</taxon>
        <taxon>Panpulmonata</taxon>
        <taxon>Sacoglossa</taxon>
        <taxon>Placobranchoidea</taxon>
        <taxon>Plakobranchidae</taxon>
        <taxon>Elysia</taxon>
    </lineage>
</organism>
<evidence type="ECO:0000259" key="14">
    <source>
        <dbReference type="Pfam" id="PF00156"/>
    </source>
</evidence>
<dbReference type="PANTHER" id="PTHR43340">
    <property type="entry name" value="HYPOXANTHINE-GUANINE PHOSPHORIBOSYLTRANSFERASE"/>
    <property type="match status" value="1"/>
</dbReference>
<reference evidence="15" key="1">
    <citation type="journal article" date="2023" name="G3 (Bethesda)">
        <title>A reference genome for the long-term kleptoplast-retaining sea slug Elysia crispata morphotype clarki.</title>
        <authorList>
            <person name="Eastman K.E."/>
            <person name="Pendleton A.L."/>
            <person name="Shaikh M.A."/>
            <person name="Suttiyut T."/>
            <person name="Ogas R."/>
            <person name="Tomko P."/>
            <person name="Gavelis G."/>
            <person name="Widhalm J.R."/>
            <person name="Wisecaver J.H."/>
        </authorList>
    </citation>
    <scope>NUCLEOTIDE SEQUENCE</scope>
    <source>
        <strain evidence="15">ECLA1</strain>
    </source>
</reference>
<dbReference type="EMBL" id="JAWDGP010007289">
    <property type="protein sequence ID" value="KAK3726660.1"/>
    <property type="molecule type" value="Genomic_DNA"/>
</dbReference>
<feature type="domain" description="Phosphoribosyltransferase" evidence="14">
    <location>
        <begin position="53"/>
        <end position="203"/>
    </location>
</feature>
<keyword evidence="10 13" id="KW-0660">Purine salvage</keyword>
<dbReference type="NCBIfam" id="TIGR01203">
    <property type="entry name" value="HGPRTase"/>
    <property type="match status" value="1"/>
</dbReference>
<dbReference type="FunFam" id="3.40.50.2020:FF:000053">
    <property type="entry name" value="Hypoxanthine phosphoribosyltransferase"/>
    <property type="match status" value="1"/>
</dbReference>
<evidence type="ECO:0000256" key="12">
    <source>
        <dbReference type="ARBA" id="ARBA00022842"/>
    </source>
</evidence>
<dbReference type="Proteomes" id="UP001283361">
    <property type="component" value="Unassembled WGS sequence"/>
</dbReference>
<accession>A0AAE0Y083</accession>
<dbReference type="GO" id="GO:0004422">
    <property type="term" value="F:hypoxanthine phosphoribosyltransferase activity"/>
    <property type="evidence" value="ECO:0007669"/>
    <property type="project" value="InterPro"/>
</dbReference>
<evidence type="ECO:0000256" key="10">
    <source>
        <dbReference type="ARBA" id="ARBA00022726"/>
    </source>
</evidence>
<dbReference type="Gene3D" id="3.40.50.2020">
    <property type="match status" value="1"/>
</dbReference>
<comment type="cofactor">
    <cofactor evidence="1 13">
        <name>Mg(2+)</name>
        <dbReference type="ChEBI" id="CHEBI:18420"/>
    </cofactor>
</comment>
<keyword evidence="8 13" id="KW-0808">Transferase</keyword>
<dbReference type="PANTHER" id="PTHR43340:SF1">
    <property type="entry name" value="HYPOXANTHINE PHOSPHORIBOSYLTRANSFERASE"/>
    <property type="match status" value="1"/>
</dbReference>
<dbReference type="GO" id="GO:0000166">
    <property type="term" value="F:nucleotide binding"/>
    <property type="evidence" value="ECO:0007669"/>
    <property type="project" value="UniProtKB-KW"/>
</dbReference>
<keyword evidence="12 13" id="KW-0460">Magnesium</keyword>
<dbReference type="CDD" id="cd06223">
    <property type="entry name" value="PRTases_typeI"/>
    <property type="match status" value="1"/>
</dbReference>
<comment type="catalytic activity">
    <reaction evidence="13">
        <text>IMP + diphosphate = hypoxanthine + 5-phospho-alpha-D-ribose 1-diphosphate</text>
        <dbReference type="Rhea" id="RHEA:17973"/>
        <dbReference type="ChEBI" id="CHEBI:17368"/>
        <dbReference type="ChEBI" id="CHEBI:33019"/>
        <dbReference type="ChEBI" id="CHEBI:58017"/>
        <dbReference type="ChEBI" id="CHEBI:58053"/>
        <dbReference type="EC" id="2.4.2.8"/>
    </reaction>
</comment>
<evidence type="ECO:0000313" key="16">
    <source>
        <dbReference type="Proteomes" id="UP001283361"/>
    </source>
</evidence>
<sequence>MTTNSTETKASAKSFIKIADDEKGYPLDQFCIPKHYEEDLERVLIPEGLINDRTERLARDIVETFGNEAIVVLCVLKGGYKFFTDLVDKIQVLNRNRGHSIQMAVDFIRLKSYMNESSTGKIEVIGGDNLENLKGKNVLIVEDIIDTGRTMQQLLELMSSVQPKSVKVASLLLKRTPLSVGYIPDYIGFEVPNLFLVGYALDYNEFFRDLSHICVINSNGKEKYSIQQ</sequence>
<comment type="similarity">
    <text evidence="4 13">Belongs to the purine/pyrimidine phosphoribosyltransferase family.</text>
</comment>
<evidence type="ECO:0000256" key="6">
    <source>
        <dbReference type="ARBA" id="ARBA00022490"/>
    </source>
</evidence>
<dbReference type="InterPro" id="IPR029057">
    <property type="entry name" value="PRTase-like"/>
</dbReference>
<evidence type="ECO:0000256" key="9">
    <source>
        <dbReference type="ARBA" id="ARBA00022723"/>
    </source>
</evidence>
<keyword evidence="11 13" id="KW-0547">Nucleotide-binding</keyword>
<dbReference type="GO" id="GO:0006166">
    <property type="term" value="P:purine ribonucleoside salvage"/>
    <property type="evidence" value="ECO:0007669"/>
    <property type="project" value="UniProtKB-KW"/>
</dbReference>
<name>A0AAE0Y083_9GAST</name>